<proteinExistence type="predicted"/>
<reference evidence="1 2" key="1">
    <citation type="journal article" date="2012" name="J. Bacteriol.">
        <title>Complete genome sequence of phototrophic betaproteobacterium Rubrivivax gelatinosus IL144.</title>
        <authorList>
            <person name="Nagashima S."/>
            <person name="Kamimura A."/>
            <person name="Shimizu T."/>
            <person name="Nakamura-isaki S."/>
            <person name="Aono E."/>
            <person name="Sakamoto K."/>
            <person name="Ichikawa N."/>
            <person name="Nakazawa H."/>
            <person name="Sekine M."/>
            <person name="Yamazaki S."/>
            <person name="Fujita N."/>
            <person name="Shimada K."/>
            <person name="Hanada S."/>
            <person name="Nagashima K.V.P."/>
        </authorList>
    </citation>
    <scope>NUCLEOTIDE SEQUENCE [LARGE SCALE GENOMIC DNA]</scope>
    <source>
        <strain evidence="2">NBRC 100245 / IL144</strain>
    </source>
</reference>
<dbReference type="KEGG" id="rge:RGE_36340"/>
<evidence type="ECO:0000313" key="2">
    <source>
        <dbReference type="Proteomes" id="UP000007883"/>
    </source>
</evidence>
<name>I0HVD6_RUBGI</name>
<dbReference type="Proteomes" id="UP000007883">
    <property type="component" value="Chromosome"/>
</dbReference>
<dbReference type="AlphaFoldDB" id="I0HVD6"/>
<dbReference type="HOGENOM" id="CLU_3157406_0_0_4"/>
<evidence type="ECO:0000313" key="1">
    <source>
        <dbReference type="EMBL" id="BAL96973.1"/>
    </source>
</evidence>
<keyword evidence="2" id="KW-1185">Reference proteome</keyword>
<accession>I0HVD6</accession>
<dbReference type="EMBL" id="AP012320">
    <property type="protein sequence ID" value="BAL96973.1"/>
    <property type="molecule type" value="Genomic_DNA"/>
</dbReference>
<gene>
    <name evidence="1" type="ordered locus">RGE_36340</name>
</gene>
<sequence>MLQSQALLIDGGASKEAVAEKSRKGFSEKQKSRVLDRVFKKCQNLGLR</sequence>
<organism evidence="1 2">
    <name type="scientific">Rubrivivax gelatinosus (strain NBRC 100245 / IL144)</name>
    <dbReference type="NCBI Taxonomy" id="983917"/>
    <lineage>
        <taxon>Bacteria</taxon>
        <taxon>Pseudomonadati</taxon>
        <taxon>Pseudomonadota</taxon>
        <taxon>Betaproteobacteria</taxon>
        <taxon>Burkholderiales</taxon>
        <taxon>Sphaerotilaceae</taxon>
        <taxon>Rubrivivax</taxon>
    </lineage>
</organism>
<protein>
    <submittedName>
        <fullName evidence="1">Uncharacterized protein</fullName>
    </submittedName>
</protein>